<proteinExistence type="predicted"/>
<dbReference type="AlphaFoldDB" id="A0A656IJG9"/>
<dbReference type="Proteomes" id="UP000014535">
    <property type="component" value="Unassembled WGS sequence"/>
</dbReference>
<evidence type="ECO:0000313" key="1">
    <source>
        <dbReference type="EMBL" id="EPI69449.1"/>
    </source>
</evidence>
<reference evidence="1 2" key="1">
    <citation type="submission" date="2013-04" db="EMBL/GenBank/DDBJ databases">
        <authorList>
            <person name="McClelland M."/>
            <person name="Porwollik S."/>
            <person name="Desai P."/>
            <person name="Cheng P."/>
            <person name="Wollam A."/>
            <person name="Pepin K."/>
            <person name="Palsikar V.B."/>
            <person name="Fulton L."/>
            <person name="Fulton R."/>
            <person name="Delehaunty K."/>
            <person name="Fronick C."/>
            <person name="Godfrey J."/>
            <person name="Waligorski J."/>
            <person name="Appelbaum E."/>
            <person name="Tomlinson C."/>
            <person name="Warren W."/>
            <person name="Sodergren E."/>
            <person name="Weinstock G."/>
            <person name="Wilson R.K."/>
        </authorList>
    </citation>
    <scope>NUCLEOTIDE SEQUENCE [LARGE SCALE GENOMIC DNA]</scope>
    <source>
        <strain evidence="1 2">2009K0958</strain>
    </source>
</reference>
<name>A0A656IJG9_SALE2</name>
<accession>A0A656IJG9</accession>
<organism evidence="1 2">
    <name type="scientific">Salmonella enteritidis (strain 2009K0958)</name>
    <dbReference type="NCBI Taxonomy" id="1192586"/>
    <lineage>
        <taxon>Bacteria</taxon>
        <taxon>Pseudomonadati</taxon>
        <taxon>Pseudomonadota</taxon>
        <taxon>Gammaproteobacteria</taxon>
        <taxon>Enterobacterales</taxon>
        <taxon>Enterobacteriaceae</taxon>
        <taxon>Salmonella</taxon>
    </lineage>
</organism>
<dbReference type="EMBL" id="ATFT01000045">
    <property type="protein sequence ID" value="EPI69449.1"/>
    <property type="molecule type" value="Genomic_DNA"/>
</dbReference>
<gene>
    <name evidence="1" type="ORF">A673_02408</name>
</gene>
<evidence type="ECO:0000313" key="2">
    <source>
        <dbReference type="Proteomes" id="UP000014535"/>
    </source>
</evidence>
<comment type="caution">
    <text evidence="1">The sequence shown here is derived from an EMBL/GenBank/DDBJ whole genome shotgun (WGS) entry which is preliminary data.</text>
</comment>
<sequence>MGPLIRRAFSGVFPKHSLIALLACMFLYDRSLFRYWHKAARKRT</sequence>
<protein>
    <submittedName>
        <fullName evidence="1">Uncharacterized protein</fullName>
    </submittedName>
</protein>